<reference evidence="2" key="2">
    <citation type="submission" date="2011-06" db="EMBL/GenBank/DDBJ databases">
        <title>The complete genome sequence of Alicyclobacillus acidocaldarius sp. Tc-4-1.</title>
        <authorList>
            <person name="Chen Y."/>
            <person name="He Y."/>
            <person name="Dong Z."/>
            <person name="Hu S."/>
        </authorList>
    </citation>
    <scope>NUCLEOTIDE SEQUENCE [LARGE SCALE GENOMIC DNA]</scope>
    <source>
        <strain evidence="2">Tc-4-1</strain>
    </source>
</reference>
<accession>F8IJ25</accession>
<dbReference type="KEGG" id="aad:TC41_0199"/>
<sequence length="45" mass="5064">MALSVSADIAHGPPARRCFRIDSTFRMMAQPHPITAHRQNARIFS</sequence>
<gene>
    <name evidence="1" type="ordered locus">TC41_0199</name>
</gene>
<dbReference type="HOGENOM" id="CLU_3195238_0_0_9"/>
<proteinExistence type="predicted"/>
<dbReference type="EMBL" id="CP002902">
    <property type="protein sequence ID" value="AEJ42177.1"/>
    <property type="molecule type" value="Genomic_DNA"/>
</dbReference>
<dbReference type="PATRIC" id="fig|1048834.4.peg.184"/>
<evidence type="ECO:0000313" key="2">
    <source>
        <dbReference type="Proteomes" id="UP000000292"/>
    </source>
</evidence>
<dbReference type="Proteomes" id="UP000000292">
    <property type="component" value="Chromosome"/>
</dbReference>
<dbReference type="AlphaFoldDB" id="F8IJ25"/>
<organism evidence="1 2">
    <name type="scientific">Alicyclobacillus acidocaldarius (strain Tc-4-1)</name>
    <name type="common">Bacillus acidocaldarius</name>
    <dbReference type="NCBI Taxonomy" id="1048834"/>
    <lineage>
        <taxon>Bacteria</taxon>
        <taxon>Bacillati</taxon>
        <taxon>Bacillota</taxon>
        <taxon>Bacilli</taxon>
        <taxon>Bacillales</taxon>
        <taxon>Alicyclobacillaceae</taxon>
        <taxon>Alicyclobacillus</taxon>
    </lineage>
</organism>
<name>F8IJ25_ALIAT</name>
<protein>
    <submittedName>
        <fullName evidence="1">Uncharacterized protein</fullName>
    </submittedName>
</protein>
<dbReference type="STRING" id="1048834.TC41_0199"/>
<evidence type="ECO:0000313" key="1">
    <source>
        <dbReference type="EMBL" id="AEJ42177.1"/>
    </source>
</evidence>
<reference evidence="1 2" key="1">
    <citation type="journal article" date="2011" name="J. Bacteriol.">
        <title>Complete Genome Sequence of Alicyclobacillus acidocaldarius Strain Tc-4-1.</title>
        <authorList>
            <person name="Chen Y."/>
            <person name="He Y."/>
            <person name="Zhang B."/>
            <person name="Yang J."/>
            <person name="Li W."/>
            <person name="Dong Z."/>
            <person name="Hu S."/>
        </authorList>
    </citation>
    <scope>NUCLEOTIDE SEQUENCE [LARGE SCALE GENOMIC DNA]</scope>
    <source>
        <strain evidence="1 2">Tc-4-1</strain>
    </source>
</reference>